<dbReference type="PANTHER" id="PTHR43773:SF1">
    <property type="entry name" value="MAGNESIUM TRANSPORTER MGTE"/>
    <property type="match status" value="1"/>
</dbReference>
<dbReference type="InterPro" id="IPR038076">
    <property type="entry name" value="MgtE_N_sf"/>
</dbReference>
<dbReference type="InterPro" id="IPR036739">
    <property type="entry name" value="SLC41_membr_dom_sf"/>
</dbReference>
<evidence type="ECO:0000259" key="10">
    <source>
        <dbReference type="PROSITE" id="PS51371"/>
    </source>
</evidence>
<gene>
    <name evidence="11" type="ORF">A3G33_04850</name>
</gene>
<dbReference type="PROSITE" id="PS51371">
    <property type="entry name" value="CBS"/>
    <property type="match status" value="2"/>
</dbReference>
<keyword evidence="4 9" id="KW-0812">Transmembrane</keyword>
<dbReference type="Proteomes" id="UP000178187">
    <property type="component" value="Unassembled WGS sequence"/>
</dbReference>
<keyword evidence="7 9" id="KW-0472">Membrane</keyword>
<dbReference type="Gene3D" id="1.25.60.10">
    <property type="entry name" value="MgtE N-terminal domain-like"/>
    <property type="match status" value="1"/>
</dbReference>
<evidence type="ECO:0000256" key="8">
    <source>
        <dbReference type="PROSITE-ProRule" id="PRU00703"/>
    </source>
</evidence>
<dbReference type="InterPro" id="IPR006667">
    <property type="entry name" value="SLC41_membr_dom"/>
</dbReference>
<evidence type="ECO:0000256" key="5">
    <source>
        <dbReference type="ARBA" id="ARBA00022842"/>
    </source>
</evidence>
<accession>A0A1G1KQN8</accession>
<feature type="transmembrane region" description="Helical" evidence="9">
    <location>
        <begin position="299"/>
        <end position="322"/>
    </location>
</feature>
<keyword evidence="3 9" id="KW-0813">Transport</keyword>
<feature type="domain" description="CBS" evidence="10">
    <location>
        <begin position="123"/>
        <end position="185"/>
    </location>
</feature>
<dbReference type="EMBL" id="MHFR01000068">
    <property type="protein sequence ID" value="OGW95260.1"/>
    <property type="molecule type" value="Genomic_DNA"/>
</dbReference>
<evidence type="ECO:0000256" key="7">
    <source>
        <dbReference type="ARBA" id="ARBA00023136"/>
    </source>
</evidence>
<name>A0A1G1KQN8_9BACT</name>
<feature type="transmembrane region" description="Helical" evidence="9">
    <location>
        <begin position="408"/>
        <end position="430"/>
    </location>
</feature>
<evidence type="ECO:0000256" key="4">
    <source>
        <dbReference type="ARBA" id="ARBA00022692"/>
    </source>
</evidence>
<sequence>MEKTPFLELVKRYFENDPMAAAENLEGLDEAEALEVLNAIASSLSPGMVKHISKKTMISLLPKLHPERMKEIVDMLESHDAASILLGLAEADRMHFLNQLDEKKKKDIQELLTYPEDSAGRMMMTDFMALRSDLTVREAIDKIRQVAQKSAPASYVYVVDHEQHLVGVMNMRDMLLSSTETTLESVMRKNIFSVNCFMDRETVANELSTRRFFAVPVVDAETRLLGIVKSEQLLSGVQEEATEDIQKLFGAGGDERVFSPVRFSLGKRLPWLYVNLATAFLAASVVAFFENIIAKITVLAVYLPVIAGQGGNAGAQSLAVVMRGLVMREIPPHKAKDLIMKEAWIGLVNGFAIGLVTALAAWGWQKDPYLGLVVGLGMLVNLTIAGFSGAAIPIIMKAIGLDPAQCSNIILTTITDVMGFLSFLGFAVLFQNFLM</sequence>
<dbReference type="SUPFAM" id="SSF161093">
    <property type="entry name" value="MgtE membrane domain-like"/>
    <property type="match status" value="1"/>
</dbReference>
<evidence type="ECO:0000256" key="9">
    <source>
        <dbReference type="RuleBase" id="RU362011"/>
    </source>
</evidence>
<dbReference type="InterPro" id="IPR006668">
    <property type="entry name" value="Mg_transptr_MgtE_intracell_dom"/>
</dbReference>
<keyword evidence="9" id="KW-0479">Metal-binding</keyword>
<comment type="similarity">
    <text evidence="2 9">Belongs to the SLC41A transporter family.</text>
</comment>
<reference evidence="11 12" key="1">
    <citation type="journal article" date="2016" name="Nat. Commun.">
        <title>Thousands of microbial genomes shed light on interconnected biogeochemical processes in an aquifer system.</title>
        <authorList>
            <person name="Anantharaman K."/>
            <person name="Brown C.T."/>
            <person name="Hug L.A."/>
            <person name="Sharon I."/>
            <person name="Castelle C.J."/>
            <person name="Probst A.J."/>
            <person name="Thomas B.C."/>
            <person name="Singh A."/>
            <person name="Wilkins M.J."/>
            <person name="Karaoz U."/>
            <person name="Brodie E.L."/>
            <person name="Williams K.H."/>
            <person name="Hubbard S.S."/>
            <person name="Banfield J.F."/>
        </authorList>
    </citation>
    <scope>NUCLEOTIDE SEQUENCE [LARGE SCALE GENOMIC DNA]</scope>
</reference>
<dbReference type="Gene3D" id="1.10.357.20">
    <property type="entry name" value="SLC41 divalent cation transporters, integral membrane domain"/>
    <property type="match status" value="1"/>
</dbReference>
<dbReference type="Pfam" id="PF00571">
    <property type="entry name" value="CBS"/>
    <property type="match status" value="2"/>
</dbReference>
<keyword evidence="5 9" id="KW-0460">Magnesium</keyword>
<comment type="subcellular location">
    <subcellularLocation>
        <location evidence="9">Cell membrane</location>
        <topology evidence="9">Multi-pass membrane protein</topology>
    </subcellularLocation>
    <subcellularLocation>
        <location evidence="1">Membrane</location>
        <topology evidence="1">Multi-pass membrane protein</topology>
    </subcellularLocation>
</comment>
<feature type="transmembrane region" description="Helical" evidence="9">
    <location>
        <begin position="370"/>
        <end position="396"/>
    </location>
</feature>
<dbReference type="AlphaFoldDB" id="A0A1G1KQN8"/>
<dbReference type="SUPFAM" id="SSF158791">
    <property type="entry name" value="MgtE N-terminal domain-like"/>
    <property type="match status" value="1"/>
</dbReference>
<comment type="subunit">
    <text evidence="9">Homodimer.</text>
</comment>
<evidence type="ECO:0000313" key="11">
    <source>
        <dbReference type="EMBL" id="OGW95260.1"/>
    </source>
</evidence>
<dbReference type="SMART" id="SM00116">
    <property type="entry name" value="CBS"/>
    <property type="match status" value="2"/>
</dbReference>
<dbReference type="CDD" id="cd04606">
    <property type="entry name" value="CBS_pair_Mg_transporter"/>
    <property type="match status" value="1"/>
</dbReference>
<dbReference type="PANTHER" id="PTHR43773">
    <property type="entry name" value="MAGNESIUM TRANSPORTER MGTE"/>
    <property type="match status" value="1"/>
</dbReference>
<evidence type="ECO:0000256" key="2">
    <source>
        <dbReference type="ARBA" id="ARBA00009749"/>
    </source>
</evidence>
<dbReference type="InterPro" id="IPR046342">
    <property type="entry name" value="CBS_dom_sf"/>
</dbReference>
<keyword evidence="9" id="KW-1003">Cell membrane</keyword>
<dbReference type="SMART" id="SM00924">
    <property type="entry name" value="MgtE_N"/>
    <property type="match status" value="1"/>
</dbReference>
<evidence type="ECO:0000256" key="3">
    <source>
        <dbReference type="ARBA" id="ARBA00022448"/>
    </source>
</evidence>
<keyword evidence="6 9" id="KW-1133">Transmembrane helix</keyword>
<dbReference type="GO" id="GO:0005886">
    <property type="term" value="C:plasma membrane"/>
    <property type="evidence" value="ECO:0007669"/>
    <property type="project" value="UniProtKB-SubCell"/>
</dbReference>
<feature type="transmembrane region" description="Helical" evidence="9">
    <location>
        <begin position="272"/>
        <end position="293"/>
    </location>
</feature>
<protein>
    <recommendedName>
        <fullName evidence="9">Magnesium transporter MgtE</fullName>
    </recommendedName>
</protein>
<organism evidence="11 12">
    <name type="scientific">Candidatus Danuiimicrobium aquiferis</name>
    <dbReference type="NCBI Taxonomy" id="1801832"/>
    <lineage>
        <taxon>Bacteria</taxon>
        <taxon>Pseudomonadati</taxon>
        <taxon>Candidatus Omnitrophota</taxon>
        <taxon>Candidatus Danuiimicrobium</taxon>
    </lineage>
</organism>
<dbReference type="InterPro" id="IPR000644">
    <property type="entry name" value="CBS_dom"/>
</dbReference>
<dbReference type="GO" id="GO:0015095">
    <property type="term" value="F:magnesium ion transmembrane transporter activity"/>
    <property type="evidence" value="ECO:0007669"/>
    <property type="project" value="UniProtKB-UniRule"/>
</dbReference>
<comment type="caution">
    <text evidence="11">The sequence shown here is derived from an EMBL/GenBank/DDBJ whole genome shotgun (WGS) entry which is preliminary data.</text>
</comment>
<keyword evidence="8" id="KW-0129">CBS domain</keyword>
<evidence type="ECO:0000313" key="12">
    <source>
        <dbReference type="Proteomes" id="UP000178187"/>
    </source>
</evidence>
<evidence type="ECO:0000256" key="1">
    <source>
        <dbReference type="ARBA" id="ARBA00004141"/>
    </source>
</evidence>
<feature type="domain" description="CBS" evidence="10">
    <location>
        <begin position="187"/>
        <end position="243"/>
    </location>
</feature>
<proteinExistence type="inferred from homology"/>
<dbReference type="SUPFAM" id="SSF54631">
    <property type="entry name" value="CBS-domain pair"/>
    <property type="match status" value="1"/>
</dbReference>
<dbReference type="Pfam" id="PF03448">
    <property type="entry name" value="MgtE_N"/>
    <property type="match status" value="1"/>
</dbReference>
<dbReference type="InterPro" id="IPR006669">
    <property type="entry name" value="MgtE_transporter"/>
</dbReference>
<evidence type="ECO:0000256" key="6">
    <source>
        <dbReference type="ARBA" id="ARBA00022989"/>
    </source>
</evidence>
<dbReference type="Gene3D" id="3.10.580.10">
    <property type="entry name" value="CBS-domain"/>
    <property type="match status" value="1"/>
</dbReference>
<comment type="function">
    <text evidence="9">Acts as a magnesium transporter.</text>
</comment>
<dbReference type="GO" id="GO:0046872">
    <property type="term" value="F:metal ion binding"/>
    <property type="evidence" value="ECO:0007669"/>
    <property type="project" value="UniProtKB-KW"/>
</dbReference>
<dbReference type="NCBIfam" id="TIGR00400">
    <property type="entry name" value="mgtE"/>
    <property type="match status" value="1"/>
</dbReference>
<feature type="transmembrane region" description="Helical" evidence="9">
    <location>
        <begin position="343"/>
        <end position="364"/>
    </location>
</feature>
<dbReference type="Pfam" id="PF01769">
    <property type="entry name" value="MgtE"/>
    <property type="match status" value="1"/>
</dbReference>